<gene>
    <name evidence="2" type="ORF">AYL99_03685</name>
</gene>
<dbReference type="InterPro" id="IPR036866">
    <property type="entry name" value="RibonucZ/Hydroxyglut_hydro"/>
</dbReference>
<dbReference type="InterPro" id="IPR052159">
    <property type="entry name" value="Competence_DNA_uptake"/>
</dbReference>
<evidence type="ECO:0000313" key="2">
    <source>
        <dbReference type="EMBL" id="OAP61482.1"/>
    </source>
</evidence>
<accession>A0A178ZPA7</accession>
<reference evidence="2 3" key="1">
    <citation type="submission" date="2016-04" db="EMBL/GenBank/DDBJ databases">
        <title>Draft genome of Fonsecaea erecta CBS 125763.</title>
        <authorList>
            <person name="Weiss V.A."/>
            <person name="Vicente V.A."/>
            <person name="Raittz R.T."/>
            <person name="Moreno L.F."/>
            <person name="De Souza E.M."/>
            <person name="Pedrosa F.O."/>
            <person name="Steffens M.B."/>
            <person name="Faoro H."/>
            <person name="Tadra-Sfeir M.Z."/>
            <person name="Najafzadeh M.J."/>
            <person name="Felipe M.S."/>
            <person name="Teixeira M."/>
            <person name="Sun J."/>
            <person name="Xi L."/>
            <person name="Gomes R."/>
            <person name="De Azevedo C.M."/>
            <person name="Salgado C.G."/>
            <person name="Da Silva M.B."/>
            <person name="Nascimento M.F."/>
            <person name="Queiroz-Telles F."/>
            <person name="Attili D.S."/>
            <person name="Gorbushina A."/>
        </authorList>
    </citation>
    <scope>NUCLEOTIDE SEQUENCE [LARGE SCALE GENOMIC DNA]</scope>
    <source>
        <strain evidence="2 3">CBS 125763</strain>
    </source>
</reference>
<name>A0A178ZPA7_9EURO</name>
<dbReference type="Pfam" id="PF20248">
    <property type="entry name" value="DUF6603"/>
    <property type="match status" value="1"/>
</dbReference>
<keyword evidence="3" id="KW-1185">Reference proteome</keyword>
<evidence type="ECO:0000259" key="1">
    <source>
        <dbReference type="Pfam" id="PF20248"/>
    </source>
</evidence>
<dbReference type="EMBL" id="LVYI01000003">
    <property type="protein sequence ID" value="OAP61482.1"/>
    <property type="molecule type" value="Genomic_DNA"/>
</dbReference>
<dbReference type="RefSeq" id="XP_018694849.1">
    <property type="nucleotide sequence ID" value="XM_018835199.1"/>
</dbReference>
<organism evidence="2 3">
    <name type="scientific">Fonsecaea erecta</name>
    <dbReference type="NCBI Taxonomy" id="1367422"/>
    <lineage>
        <taxon>Eukaryota</taxon>
        <taxon>Fungi</taxon>
        <taxon>Dikarya</taxon>
        <taxon>Ascomycota</taxon>
        <taxon>Pezizomycotina</taxon>
        <taxon>Eurotiomycetes</taxon>
        <taxon>Chaetothyriomycetidae</taxon>
        <taxon>Chaetothyriales</taxon>
        <taxon>Herpotrichiellaceae</taxon>
        <taxon>Fonsecaea</taxon>
    </lineage>
</organism>
<dbReference type="Proteomes" id="UP000078343">
    <property type="component" value="Unassembled WGS sequence"/>
</dbReference>
<evidence type="ECO:0000313" key="3">
    <source>
        <dbReference type="Proteomes" id="UP000078343"/>
    </source>
</evidence>
<feature type="domain" description="DUF6603" evidence="1">
    <location>
        <begin position="1585"/>
        <end position="2114"/>
    </location>
</feature>
<dbReference type="Gene3D" id="3.60.15.10">
    <property type="entry name" value="Ribonuclease Z/Hydroxyacylglutathione hydrolase-like"/>
    <property type="match status" value="1"/>
</dbReference>
<sequence>MDNPWEVRTIQINVGGGDSAFHLLLKTENDKQHVESLVLADGGTGDNCVSISNLFTRLQNTGHTRANNAALEGFDVYFITHWDSDHYGGVYRLLYNGVWRSVDSWKDKHPKGTGADFAQAIASGDIRCPSTRYEPHKHGQKEPRPITRFYGPNSSYEKFDIREEASKGKYAWLVGIEDVVYFAIETKLGSKVLSGHVPLALVGDHGAGLLGIDLFSGHRPPCQGGSLSQKNGMTSPREISQILWKHFDQQRPAMICIGAYNQFCDPSHEADRFSMDWYHQSELRKIALFSKAPTDWDIIPFVESLYHPITPNVIMNDTTQVNEDSIACMVIWPDPNQALISHFVGGDLGYNQEERILRWAAVPDNENDPLSRRLCPHVQYVKLSHHGSKASTPLLMLFAWNPRTVTCSNGTNLKHNIISWETMLYICMWSQWRVNTLKDPESKRFYCTNVPGWLCRHLKNVELKGQQMAIYEYPLDVGNTTTALMEEKGAPFRALSSVLDNLNPGKLTIQLHQATSQQVANITCADICQFVYGEWDHFVSTPIKYFGLNIQTFPSFNIGPQALKLIFFQANKTKLTSCYFLGNEINQWTPNCQSCRDSERPDEWQHESSLPVNTDRQLVFSQPAVNDKTTTSVLSLHRRMRPTGGYSSLNAVSVMMMDDDYQLSDSLSSIKIEEEKDRNQLERRCGRRSLIYQEDSPFYFMSTAASFTKKGDASQLPFQQPRKFSNLDLFLGRMATGSLVLISKPEDSKPSIVHESDELRQWFATILEGSPTADLGFTVTFKDALIQCVQLTTKLTSCWTPVPDASFIFNTADNRNAFSPPISYSSWPVVDPTSPDIVGNAQVLCLTVNPSSSAYKFTFDGTHILSLLAHEPVLFSKLLAGVAKFQLDTSPGAKNALWFSPGYTSTATVRLRFVPTDGTKNLADNLREILQTWASDPKVTITPSDAYLVVKKVWPKAEEPTPPWTEFISHCKLDIKTDGGVFSVDTAVNFRTDATTWILFFNPNPEQDFFSVVASIAQLFGLESSIADQIRNIKGKIPSLTSIMIRRIAFTKYLEGWSLQISIQLVLGQMPFICTATIRDSEPVFEFYGRLFGENRPNKEGLGEFHSFIPYLPASEAWDAVDFAPVCSVTKGSDVGDLNSLYNITDDKHPATLPESPFDVRLIEMGFRYTGDILGFDATIMGAATATQSSAPSVRLAAAKVDLKYSTTKQALDHFSIATAILLHAPRSTQMARLYGKVEFQRSGTTFYRKSLQGADHVVDSDYILVDQEDDYRAVADGTWIFQGSVNTLSGAFIYSLCSDDCNEEMMQLLEHVSLDFGLTYTYTGKSGKSLVLDGTLHLGDLQLHCAYENNGPADWRFSADLMLENQTSSLLGVVEAICGKDLSAGLPDCIKNIVVAPAGSKDLTSLTIDNKDGWLVMYIRIQLTGNTSVLLYQVQKKRNPGETEKPCPPAKRVVFFKLDALPKIDNIPVVGSFSLNFTAIKFAFVSNGDKKSEEGLTGDEVDALNKNLPQGFDKIVCKAPAKKNTTGAKEEAPKPGLPKGFHFMIFDNDTVLLDYLFGRPDKNGKVVVMDENVPAPSPGLTPYNKKVGPVTITAVGLKFDMGDQKLTFLIDGSVQLGPLELSLSGFGLSFGFKGITLQDIGKVQLGFTLTGLGLSFVKSPIALAGYLEHSQTDQLELFQGGAALGFNPWLFQAGGYYALQRQDKKPPPPSSYSDMYKCFIAYARLSGPIATIGYAEIREVSGGLGYNTAMRFPTMENIMNFPFISDPPSNPATAIQALAGAGGWITNQADSNWIAVGMTVLAFQMLTVRTVVVVEWDRNIKLGLFGIATADIPKQLDKKFARVQLGLAATIDFDAGVLKIDGQLTPASFILDPNCHLTGGFALYSWFGAGSGDSQGDWVFTIGGYHAIYQAKPQYPRPPRLGISWSFDANINISGEAYFAITPVVCMAGGRLHVSLQLGALYAYFDAWADLLINYKPFHYQAQGGVSVGVRFTLDLWLVSLSIAVDLGATLYLEGSPMSGKVHVDFWVFGFDVNFGVPAELPGPIGSDAFWKLVLQADTSSQAGRLPQIFSQQEPVEEAEDLKPHIFSATSGLLPKKTDNPQVWTVQGTIFALTITFKFPILGGNIITKIDKDTQKTVPIENPKAGDMYAKPMQLTKKIQKSSMDIQIERMVAPHLRDNCDDDPGSLDPVWRHQEARYSALPVGLWGQYDKNSDPNQGAGNQDSTLLNGATQGTVQLMTGIQLRAPTCLRSKDCLPAFDAELAMRQPIDPPGECSKPIDPVKAWEPDGQKDPQYDAVKATWKGKQPAAIELVAFWEQLDCFNWVPKEAPQAPSSPPPVKQLIPQYPSRLVDALDQYLVESPMMSQG</sequence>
<dbReference type="PANTHER" id="PTHR30619">
    <property type="entry name" value="DNA INTERNALIZATION/COMPETENCE PROTEIN COMEC/REC2"/>
    <property type="match status" value="1"/>
</dbReference>
<dbReference type="STRING" id="1367422.A0A178ZPA7"/>
<dbReference type="OrthoDB" id="5352492at2759"/>
<proteinExistence type="predicted"/>
<protein>
    <recommendedName>
        <fullName evidence="1">DUF6603 domain-containing protein</fullName>
    </recommendedName>
</protein>
<dbReference type="InterPro" id="IPR046538">
    <property type="entry name" value="DUF6603"/>
</dbReference>
<dbReference type="GeneID" id="30007854"/>
<comment type="caution">
    <text evidence="2">The sequence shown here is derived from an EMBL/GenBank/DDBJ whole genome shotgun (WGS) entry which is preliminary data.</text>
</comment>
<dbReference type="PANTHER" id="PTHR30619:SF1">
    <property type="entry name" value="RECOMBINATION PROTEIN 2"/>
    <property type="match status" value="1"/>
</dbReference>